<dbReference type="RefSeq" id="WP_124955025.1">
    <property type="nucleotide sequence ID" value="NZ_RRCH01000022.1"/>
</dbReference>
<proteinExistence type="inferred from homology"/>
<keyword evidence="5 6" id="KW-0687">Ribonucleoprotein</keyword>
<dbReference type="Pfam" id="PF00276">
    <property type="entry name" value="Ribosomal_L23"/>
    <property type="match status" value="1"/>
</dbReference>
<dbReference type="OrthoDB" id="7751at2157"/>
<dbReference type="PROSITE" id="PS00050">
    <property type="entry name" value="RIBOSOMAL_L23"/>
    <property type="match status" value="1"/>
</dbReference>
<dbReference type="GO" id="GO:1990904">
    <property type="term" value="C:ribonucleoprotein complex"/>
    <property type="evidence" value="ECO:0007669"/>
    <property type="project" value="UniProtKB-KW"/>
</dbReference>
<dbReference type="InterPro" id="IPR012678">
    <property type="entry name" value="Ribosomal_uL23/eL15/eS24_sf"/>
</dbReference>
<dbReference type="PANTHER" id="PTHR11620">
    <property type="entry name" value="60S RIBOSOMAL PROTEIN L23A"/>
    <property type="match status" value="1"/>
</dbReference>
<dbReference type="FunFam" id="3.30.70.330:FF:000532">
    <property type="entry name" value="50S ribosomal protein L23"/>
    <property type="match status" value="1"/>
</dbReference>
<evidence type="ECO:0000256" key="1">
    <source>
        <dbReference type="ARBA" id="ARBA00006700"/>
    </source>
</evidence>
<dbReference type="Gene3D" id="3.30.70.330">
    <property type="match status" value="1"/>
</dbReference>
<keyword evidence="4 6" id="KW-0689">Ribosomal protein</keyword>
<protein>
    <recommendedName>
        <fullName evidence="6">Large ribosomal subunit protein uL23</fullName>
    </recommendedName>
</protein>
<dbReference type="InterPro" id="IPR001014">
    <property type="entry name" value="Ribosomal_uL23_CS"/>
</dbReference>
<evidence type="ECO:0000256" key="5">
    <source>
        <dbReference type="ARBA" id="ARBA00023274"/>
    </source>
</evidence>
<evidence type="ECO:0000256" key="2">
    <source>
        <dbReference type="ARBA" id="ARBA00022730"/>
    </source>
</evidence>
<dbReference type="GO" id="GO:0003735">
    <property type="term" value="F:structural constituent of ribosome"/>
    <property type="evidence" value="ECO:0007669"/>
    <property type="project" value="UniProtKB-UniRule"/>
</dbReference>
<reference evidence="8 9" key="1">
    <citation type="submission" date="2018-11" db="EMBL/GenBank/DDBJ databases">
        <title>Taxonoimc description of Halomarina strain SPP-AMP-1.</title>
        <authorList>
            <person name="Pal Y."/>
            <person name="Srinivasana K."/>
            <person name="Verma A."/>
            <person name="Kumar P."/>
        </authorList>
    </citation>
    <scope>NUCLEOTIDE SEQUENCE [LARGE SCALE GENOMIC DNA]</scope>
    <source>
        <strain evidence="8 9">SPP-AMP-1</strain>
    </source>
</reference>
<keyword evidence="2 6" id="KW-0699">rRNA-binding</keyword>
<evidence type="ECO:0000256" key="3">
    <source>
        <dbReference type="ARBA" id="ARBA00022884"/>
    </source>
</evidence>
<evidence type="ECO:0000313" key="9">
    <source>
        <dbReference type="Proteomes" id="UP000282322"/>
    </source>
</evidence>
<gene>
    <name evidence="6" type="primary">rpl23</name>
    <name evidence="8" type="ORF">EIK79_10230</name>
</gene>
<dbReference type="Proteomes" id="UP000282322">
    <property type="component" value="Unassembled WGS sequence"/>
</dbReference>
<evidence type="ECO:0000313" key="8">
    <source>
        <dbReference type="EMBL" id="RRJ30290.1"/>
    </source>
</evidence>
<comment type="similarity">
    <text evidence="1 6 7">Belongs to the universal ribosomal protein uL23 family.</text>
</comment>
<dbReference type="NCBIfam" id="TIGR03636">
    <property type="entry name" value="uL23_arch"/>
    <property type="match status" value="1"/>
</dbReference>
<dbReference type="SUPFAM" id="SSF54189">
    <property type="entry name" value="Ribosomal proteins S24e, L23 and L15e"/>
    <property type="match status" value="1"/>
</dbReference>
<dbReference type="GO" id="GO:0019843">
    <property type="term" value="F:rRNA binding"/>
    <property type="evidence" value="ECO:0007669"/>
    <property type="project" value="UniProtKB-UniRule"/>
</dbReference>
<comment type="caution">
    <text evidence="8">The sequence shown here is derived from an EMBL/GenBank/DDBJ whole genome shotgun (WGS) entry which is preliminary data.</text>
</comment>
<evidence type="ECO:0000256" key="6">
    <source>
        <dbReference type="HAMAP-Rule" id="MF_01369"/>
    </source>
</evidence>
<dbReference type="EMBL" id="RRCH01000022">
    <property type="protein sequence ID" value="RRJ30290.1"/>
    <property type="molecule type" value="Genomic_DNA"/>
</dbReference>
<organism evidence="8 9">
    <name type="scientific">Halocatena pleomorpha</name>
    <dbReference type="NCBI Taxonomy" id="1785090"/>
    <lineage>
        <taxon>Archaea</taxon>
        <taxon>Methanobacteriati</taxon>
        <taxon>Methanobacteriota</taxon>
        <taxon>Stenosarchaea group</taxon>
        <taxon>Halobacteria</taxon>
        <taxon>Halobacteriales</taxon>
        <taxon>Natronomonadaceae</taxon>
        <taxon>Halocatena</taxon>
    </lineage>
</organism>
<dbReference type="InterPro" id="IPR012677">
    <property type="entry name" value="Nucleotide-bd_a/b_plait_sf"/>
</dbReference>
<evidence type="ECO:0000256" key="7">
    <source>
        <dbReference type="RuleBase" id="RU003934"/>
    </source>
</evidence>
<name>A0A3P3RC67_9EURY</name>
<comment type="function">
    <text evidence="6">Binds to 23S rRNA. One of the proteins that surrounds the polypeptide exit tunnel on the outside of the ribosome.</text>
</comment>
<dbReference type="GO" id="GO:0006412">
    <property type="term" value="P:translation"/>
    <property type="evidence" value="ECO:0007669"/>
    <property type="project" value="UniProtKB-UniRule"/>
</dbReference>
<sequence length="87" mass="9598">MTSTTNIIRHPNVTEKAMDKMDFENKLEFVVALDASKPEIKSALAEQFDIAVENVTTQVTPNGTKKATVRLSEDDDAQEVASRIGVF</sequence>
<dbReference type="HAMAP" id="MF_01369_A">
    <property type="entry name" value="Ribosomal_uL23_A"/>
    <property type="match status" value="1"/>
</dbReference>
<keyword evidence="3 6" id="KW-0694">RNA-binding</keyword>
<accession>A0A3P3RC67</accession>
<dbReference type="GO" id="GO:0005840">
    <property type="term" value="C:ribosome"/>
    <property type="evidence" value="ECO:0007669"/>
    <property type="project" value="UniProtKB-UniRule"/>
</dbReference>
<keyword evidence="9" id="KW-1185">Reference proteome</keyword>
<dbReference type="NCBIfam" id="NF011118">
    <property type="entry name" value="PRK14548.1"/>
    <property type="match status" value="1"/>
</dbReference>
<dbReference type="InterPro" id="IPR019985">
    <property type="entry name" value="Ribosomal_uL23"/>
</dbReference>
<dbReference type="AlphaFoldDB" id="A0A3P3RC67"/>
<dbReference type="InterPro" id="IPR013025">
    <property type="entry name" value="Ribosomal_uL23-like"/>
</dbReference>
<comment type="subunit">
    <text evidence="6">Part of the 50S ribosomal subunit. Contacts protein L29.</text>
</comment>
<evidence type="ECO:0000256" key="4">
    <source>
        <dbReference type="ARBA" id="ARBA00022980"/>
    </source>
</evidence>